<dbReference type="NCBIfam" id="TIGR03940">
    <property type="entry name" value="PGA_PgaD"/>
    <property type="match status" value="1"/>
</dbReference>
<keyword evidence="1" id="KW-1133">Transmembrane helix</keyword>
<protein>
    <submittedName>
        <fullName evidence="2">Poly-beta-1,6-N-acetyl-D-glucosamine biosynthesis protein PgaD</fullName>
    </submittedName>
</protein>
<dbReference type="EMBL" id="SGSU01000005">
    <property type="protein sequence ID" value="RZG67935.1"/>
    <property type="molecule type" value="Genomic_DNA"/>
</dbReference>
<dbReference type="Proteomes" id="UP000293483">
    <property type="component" value="Unassembled WGS sequence"/>
</dbReference>
<comment type="caution">
    <text evidence="2">The sequence shown here is derived from an EMBL/GenBank/DDBJ whole genome shotgun (WGS) entry which is preliminary data.</text>
</comment>
<evidence type="ECO:0000313" key="2">
    <source>
        <dbReference type="EMBL" id="RZG67935.1"/>
    </source>
</evidence>
<keyword evidence="1" id="KW-0472">Membrane</keyword>
<gene>
    <name evidence="2" type="primary">pgaD</name>
    <name evidence="2" type="ORF">EXE25_05660</name>
</gene>
<feature type="transmembrane region" description="Helical" evidence="1">
    <location>
        <begin position="20"/>
        <end position="38"/>
    </location>
</feature>
<dbReference type="RefSeq" id="WP_130144603.1">
    <property type="nucleotide sequence ID" value="NZ_SGSU01000005.1"/>
</dbReference>
<dbReference type="GO" id="GO:0043709">
    <property type="term" value="P:cell adhesion involved in single-species biofilm formation"/>
    <property type="evidence" value="ECO:0007669"/>
    <property type="project" value="InterPro"/>
</dbReference>
<dbReference type="InterPro" id="IPR023829">
    <property type="entry name" value="PGA_PgaD"/>
</dbReference>
<dbReference type="AlphaFoldDB" id="A0A4Q7AWF4"/>
<reference evidence="2 3" key="1">
    <citation type="submission" date="2019-02" db="EMBL/GenBank/DDBJ databases">
        <title>The Batch Genome Submission of Acinetobacter spp. strains.</title>
        <authorList>
            <person name="Qin J."/>
            <person name="Hu Y."/>
            <person name="Ye H."/>
            <person name="Wei L."/>
            <person name="Feng Y."/>
            <person name="Zong Z."/>
        </authorList>
    </citation>
    <scope>NUCLEOTIDE SEQUENCE [LARGE SCALE GENOMIC DNA]</scope>
    <source>
        <strain evidence="2 3">WCHABo060081</strain>
    </source>
</reference>
<feature type="transmembrane region" description="Helical" evidence="1">
    <location>
        <begin position="58"/>
        <end position="83"/>
    </location>
</feature>
<dbReference type="Pfam" id="PF13994">
    <property type="entry name" value="PgaD"/>
    <property type="match status" value="1"/>
</dbReference>
<organism evidence="2 3">
    <name type="scientific">Acinetobacter bouvetii</name>
    <dbReference type="NCBI Taxonomy" id="202951"/>
    <lineage>
        <taxon>Bacteria</taxon>
        <taxon>Pseudomonadati</taxon>
        <taxon>Pseudomonadota</taxon>
        <taxon>Gammaproteobacteria</taxon>
        <taxon>Moraxellales</taxon>
        <taxon>Moraxellaceae</taxon>
        <taxon>Acinetobacter</taxon>
    </lineage>
</organism>
<sequence length="138" mass="15840">MKNNGLIIDLRRHLPWHKRYASSTSTAVMWAVWLLLWRPVLLIAGFMSLQKHHVLQHLFGAFGLGLEHGITALLACAAALLLWSNYMPAKTVQKTQQKTMTDYVHHFNVPVQEVEQGRQQKISIVHHDEQGKIVRIET</sequence>
<keyword evidence="1" id="KW-0812">Transmembrane</keyword>
<evidence type="ECO:0000256" key="1">
    <source>
        <dbReference type="SAM" id="Phobius"/>
    </source>
</evidence>
<proteinExistence type="predicted"/>
<accession>A0A4Q7AWF4</accession>
<evidence type="ECO:0000313" key="3">
    <source>
        <dbReference type="Proteomes" id="UP000293483"/>
    </source>
</evidence>
<dbReference type="STRING" id="202951.GCA_001485025_01866"/>
<name>A0A4Q7AWF4_9GAMM</name>